<evidence type="ECO:0000256" key="1">
    <source>
        <dbReference type="SAM" id="Coils"/>
    </source>
</evidence>
<evidence type="ECO:0000259" key="2">
    <source>
        <dbReference type="PROSITE" id="PS51688"/>
    </source>
</evidence>
<reference evidence="3 4" key="1">
    <citation type="journal article" date="2012" name="J. Bacteriol.">
        <title>Genome Sequence of the Filamentous Bacterium Fibrisoma limi BUZ 3T.</title>
        <authorList>
            <person name="Filippini M."/>
            <person name="Qi W."/>
            <person name="Jaenicke S."/>
            <person name="Goesmann A."/>
            <person name="Smits T.H."/>
            <person name="Bagheri H.C."/>
        </authorList>
    </citation>
    <scope>NUCLEOTIDE SEQUENCE [LARGE SCALE GENOMIC DNA]</scope>
    <source>
        <strain evidence="4">BUZ 3T</strain>
    </source>
</reference>
<dbReference type="EMBL" id="CAIT01000004">
    <property type="protein sequence ID" value="CCH51632.1"/>
    <property type="molecule type" value="Genomic_DNA"/>
</dbReference>
<feature type="domain" description="Peptidase S74" evidence="2">
    <location>
        <begin position="199"/>
        <end position="299"/>
    </location>
</feature>
<evidence type="ECO:0000313" key="3">
    <source>
        <dbReference type="EMBL" id="CCH51632.1"/>
    </source>
</evidence>
<dbReference type="SUPFAM" id="SSF101967">
    <property type="entry name" value="Adhesin YadA, collagen-binding domain"/>
    <property type="match status" value="1"/>
</dbReference>
<evidence type="ECO:0000313" key="4">
    <source>
        <dbReference type="Proteomes" id="UP000009309"/>
    </source>
</evidence>
<dbReference type="PROSITE" id="PS51688">
    <property type="entry name" value="ICA"/>
    <property type="match status" value="1"/>
</dbReference>
<dbReference type="InterPro" id="IPR008640">
    <property type="entry name" value="Adhesin_Head_dom"/>
</dbReference>
<dbReference type="STRING" id="1185876.BN8_00571"/>
<dbReference type="Gene3D" id="2.150.10.10">
    <property type="entry name" value="Serralysin-like metalloprotease, C-terminal"/>
    <property type="match status" value="1"/>
</dbReference>
<dbReference type="Proteomes" id="UP000009309">
    <property type="component" value="Unassembled WGS sequence"/>
</dbReference>
<gene>
    <name evidence="3" type="ORF">BN8_00571</name>
</gene>
<proteinExistence type="predicted"/>
<dbReference type="InterPro" id="IPR011049">
    <property type="entry name" value="Serralysin-like_metalloprot_C"/>
</dbReference>
<sequence length="323" mass="34384">MKCSYLSTTMAKFILLSCIIFSLIAFNSQAQVGIGILNPKAFLHVAEGKNVLFGDTASGQKRFFWRGDKGALQVGTGYTSHVDWMGKNSFSAGNGCLGFGESSIALGWAAYAYDDQSVAIGRSVSASGIGSVAIGGNVNTRHSGSIAIGDGAPFTSETGGENQFVARFLGGYTLTTGINNGYGVGAILGPGQSAWETLSDSTSKERFLLADGAAILKKIARMRLGSWNYIGQDAKQFRHYGPMAQDFFAAFGQDNIGIIGNDKTINQADFDGINLIAIKALIEQNEQLKSENQALRSELALLRSDIEQIKKALYRNGLTAASK</sequence>
<dbReference type="AlphaFoldDB" id="I2GCK8"/>
<feature type="coiled-coil region" evidence="1">
    <location>
        <begin position="278"/>
        <end position="312"/>
    </location>
</feature>
<accession>I2GCK8</accession>
<comment type="caution">
    <text evidence="3">The sequence shown here is derived from an EMBL/GenBank/DDBJ whole genome shotgun (WGS) entry which is preliminary data.</text>
</comment>
<name>I2GCK8_9BACT</name>
<dbReference type="eggNOG" id="COG5295">
    <property type="taxonomic scope" value="Bacteria"/>
</dbReference>
<protein>
    <recommendedName>
        <fullName evidence="2">Peptidase S74 domain-containing protein</fullName>
    </recommendedName>
</protein>
<dbReference type="Pfam" id="PF05658">
    <property type="entry name" value="YadA_head"/>
    <property type="match status" value="2"/>
</dbReference>
<organism evidence="3 4">
    <name type="scientific">Fibrisoma limi BUZ 3</name>
    <dbReference type="NCBI Taxonomy" id="1185876"/>
    <lineage>
        <taxon>Bacteria</taxon>
        <taxon>Pseudomonadati</taxon>
        <taxon>Bacteroidota</taxon>
        <taxon>Cytophagia</taxon>
        <taxon>Cytophagales</taxon>
        <taxon>Spirosomataceae</taxon>
        <taxon>Fibrisoma</taxon>
    </lineage>
</organism>
<dbReference type="InterPro" id="IPR030392">
    <property type="entry name" value="S74_ICA"/>
</dbReference>
<dbReference type="Pfam" id="PF13884">
    <property type="entry name" value="Peptidase_S74"/>
    <property type="match status" value="1"/>
</dbReference>
<dbReference type="GO" id="GO:0019867">
    <property type="term" value="C:outer membrane"/>
    <property type="evidence" value="ECO:0007669"/>
    <property type="project" value="InterPro"/>
</dbReference>
<keyword evidence="4" id="KW-1185">Reference proteome</keyword>
<keyword evidence="1" id="KW-0175">Coiled coil</keyword>